<feature type="transmembrane region" description="Helical" evidence="5">
    <location>
        <begin position="110"/>
        <end position="130"/>
    </location>
</feature>
<dbReference type="GeneTree" id="ENSGT00940000154607"/>
<accession>A0A3B5BES9</accession>
<keyword evidence="3 5" id="KW-1133">Transmembrane helix</keyword>
<dbReference type="SUPFAM" id="SSF103473">
    <property type="entry name" value="MFS general substrate transporter"/>
    <property type="match status" value="1"/>
</dbReference>
<evidence type="ECO:0000256" key="4">
    <source>
        <dbReference type="ARBA" id="ARBA00023136"/>
    </source>
</evidence>
<feature type="transmembrane region" description="Helical" evidence="5">
    <location>
        <begin position="303"/>
        <end position="321"/>
    </location>
</feature>
<dbReference type="AlphaFoldDB" id="A0A3B5BES9"/>
<dbReference type="InterPro" id="IPR036259">
    <property type="entry name" value="MFS_trans_sf"/>
</dbReference>
<evidence type="ECO:0000256" key="2">
    <source>
        <dbReference type="ARBA" id="ARBA00022692"/>
    </source>
</evidence>
<proteinExistence type="predicted"/>
<dbReference type="Gene3D" id="1.20.1250.20">
    <property type="entry name" value="MFS general substrate transporter like domains"/>
    <property type="match status" value="1"/>
</dbReference>
<dbReference type="GO" id="GO:0022857">
    <property type="term" value="F:transmembrane transporter activity"/>
    <property type="evidence" value="ECO:0007669"/>
    <property type="project" value="InterPro"/>
</dbReference>
<feature type="transmembrane region" description="Helical" evidence="5">
    <location>
        <begin position="333"/>
        <end position="354"/>
    </location>
</feature>
<keyword evidence="2 5" id="KW-0812">Transmembrane</keyword>
<dbReference type="Ensembl" id="ENSSPAT00000024829.1">
    <property type="protein sequence ID" value="ENSSPAP00000024427.1"/>
    <property type="gene ID" value="ENSSPAG00000018436.1"/>
</dbReference>
<feature type="transmembrane region" description="Helical" evidence="5">
    <location>
        <begin position="137"/>
        <end position="155"/>
    </location>
</feature>
<sequence length="502" mass="56966">MSNFGQILKEIGEFGLFQKRLLFALCILNIYPAFDVISQVFASLSFPHHCNTDWILEPGPNLTQENQRNLTIPVNEDGRFESCEMFTPVNWTVEDIEKYGINTTTKYGKYWQHHASHCNATVFFSFFFSFYRFGRRFAILLSLFILFMFGVSTAFSPNIYVYMAIKFICGTSSIVLQILICLTAVEWSDPSKTALCTVVMINLTSFGQMLTAGTAYLIHNWRVLQLVLFSPLMFFNYYMFLPESARWLLTHGRKEEARKELQRAARINGRELPEDLLDKINMESTPEKRNMFDIFKIPYLRKYTLIMGFNWFAASLLFYGLTLNVGSFGTNIYLTQLIFALVEIPANICSLTLIQHFGRRICEACFLFFGGVACLVVLAVPNDLPVVVTVIAVVGKFSASASFTTAYVYAAELYPTVLRQNGVGLNSMCARVAGTLAPLIRLLEVYHYTIPMLIYGIIPIAAGGFCLLLPETLNVELQDHTELKFWLSKTGSQSYQSSRNSP</sequence>
<keyword evidence="4 5" id="KW-0472">Membrane</keyword>
<evidence type="ECO:0000313" key="6">
    <source>
        <dbReference type="Ensembl" id="ENSSPAP00000024427.1"/>
    </source>
</evidence>
<feature type="transmembrane region" description="Helical" evidence="5">
    <location>
        <begin position="361"/>
        <end position="380"/>
    </location>
</feature>
<feature type="transmembrane region" description="Helical" evidence="5">
    <location>
        <begin position="223"/>
        <end position="241"/>
    </location>
</feature>
<name>A0A3B5BES9_9TELE</name>
<dbReference type="PANTHER" id="PTHR24064">
    <property type="entry name" value="SOLUTE CARRIER FAMILY 22 MEMBER"/>
    <property type="match status" value="1"/>
</dbReference>
<feature type="transmembrane region" description="Helical" evidence="5">
    <location>
        <begin position="194"/>
        <end position="217"/>
    </location>
</feature>
<feature type="transmembrane region" description="Helical" evidence="5">
    <location>
        <begin position="21"/>
        <end position="42"/>
    </location>
</feature>
<evidence type="ECO:0000256" key="5">
    <source>
        <dbReference type="SAM" id="Phobius"/>
    </source>
</evidence>
<evidence type="ECO:0000256" key="1">
    <source>
        <dbReference type="ARBA" id="ARBA00004141"/>
    </source>
</evidence>
<dbReference type="GO" id="GO:0016020">
    <property type="term" value="C:membrane"/>
    <property type="evidence" value="ECO:0007669"/>
    <property type="project" value="UniProtKB-SubCell"/>
</dbReference>
<comment type="subcellular location">
    <subcellularLocation>
        <location evidence="1">Membrane</location>
        <topology evidence="1">Multi-pass membrane protein</topology>
    </subcellularLocation>
</comment>
<dbReference type="STRING" id="144197.ENSSPAP00000024427"/>
<reference evidence="6" key="1">
    <citation type="submission" date="2023-09" db="UniProtKB">
        <authorList>
            <consortium name="Ensembl"/>
        </authorList>
    </citation>
    <scope>IDENTIFICATION</scope>
</reference>
<protein>
    <submittedName>
        <fullName evidence="6">Solute carrier family 22 member 13-like</fullName>
    </submittedName>
</protein>
<feature type="transmembrane region" description="Helical" evidence="5">
    <location>
        <begin position="446"/>
        <end position="469"/>
    </location>
</feature>
<feature type="transmembrane region" description="Helical" evidence="5">
    <location>
        <begin position="161"/>
        <end position="182"/>
    </location>
</feature>
<evidence type="ECO:0000256" key="3">
    <source>
        <dbReference type="ARBA" id="ARBA00022989"/>
    </source>
</evidence>
<dbReference type="InterPro" id="IPR005828">
    <property type="entry name" value="MFS_sugar_transport-like"/>
</dbReference>
<dbReference type="Pfam" id="PF00083">
    <property type="entry name" value="Sugar_tr"/>
    <property type="match status" value="1"/>
</dbReference>
<organism evidence="6">
    <name type="scientific">Stegastes partitus</name>
    <name type="common">bicolor damselfish</name>
    <dbReference type="NCBI Taxonomy" id="144197"/>
    <lineage>
        <taxon>Eukaryota</taxon>
        <taxon>Metazoa</taxon>
        <taxon>Chordata</taxon>
        <taxon>Craniata</taxon>
        <taxon>Vertebrata</taxon>
        <taxon>Euteleostomi</taxon>
        <taxon>Actinopterygii</taxon>
        <taxon>Neopterygii</taxon>
        <taxon>Teleostei</taxon>
        <taxon>Neoteleostei</taxon>
        <taxon>Acanthomorphata</taxon>
        <taxon>Ovalentaria</taxon>
        <taxon>Pomacentridae</taxon>
        <taxon>Stegastes</taxon>
    </lineage>
</organism>